<proteinExistence type="predicted"/>
<dbReference type="AlphaFoldDB" id="A0A3S0AB51"/>
<dbReference type="Proteomes" id="UP000276128">
    <property type="component" value="Unassembled WGS sequence"/>
</dbReference>
<protein>
    <submittedName>
        <fullName evidence="2">DUF4183 domain-containing protein</fullName>
    </submittedName>
</protein>
<sequence length="117" mass="13615">MYKPLFLTACRKRRKRKNIRRSRKASLARYLSKISFFYTTADGDKRVYTESDRTEGYGKQSIPCPATITYTQLFVNGVLQPSSLYHVQKGTLTFLSNDVPEKGVPIILQCIRIYKRR</sequence>
<dbReference type="EMBL" id="RXHU01000042">
    <property type="protein sequence ID" value="RTE08832.1"/>
    <property type="molecule type" value="Genomic_DNA"/>
</dbReference>
<feature type="domain" description="DUF4183" evidence="1">
    <location>
        <begin position="39"/>
        <end position="109"/>
    </location>
</feature>
<evidence type="ECO:0000313" key="2">
    <source>
        <dbReference type="EMBL" id="RTE08832.1"/>
    </source>
</evidence>
<gene>
    <name evidence="2" type="ORF">EJQ19_15015</name>
</gene>
<comment type="caution">
    <text evidence="2">The sequence shown here is derived from an EMBL/GenBank/DDBJ whole genome shotgun (WGS) entry which is preliminary data.</text>
</comment>
<keyword evidence="3" id="KW-1185">Reference proteome</keyword>
<name>A0A3S0AB51_9BACL</name>
<dbReference type="InterPro" id="IPR025237">
    <property type="entry name" value="DUF4183"/>
</dbReference>
<reference evidence="2 3" key="1">
    <citation type="submission" date="2018-12" db="EMBL/GenBank/DDBJ databases">
        <title>Bacillus ochoae sp. nov., Paenibacillus whitsoniae sp. nov., Paenibacillus spiritus sp. nov. Isolated from the Mars Exploration Rover during spacecraft assembly.</title>
        <authorList>
            <person name="Seuylemezian A."/>
            <person name="Vaishampayan P."/>
        </authorList>
    </citation>
    <scope>NUCLEOTIDE SEQUENCE [LARGE SCALE GENOMIC DNA]</scope>
    <source>
        <strain evidence="2 3">MER 54</strain>
    </source>
</reference>
<accession>A0A3S0AB51</accession>
<organism evidence="2 3">
    <name type="scientific">Paenibacillus whitsoniae</name>
    <dbReference type="NCBI Taxonomy" id="2496558"/>
    <lineage>
        <taxon>Bacteria</taxon>
        <taxon>Bacillati</taxon>
        <taxon>Bacillota</taxon>
        <taxon>Bacilli</taxon>
        <taxon>Bacillales</taxon>
        <taxon>Paenibacillaceae</taxon>
        <taxon>Paenibacillus</taxon>
    </lineage>
</organism>
<evidence type="ECO:0000259" key="1">
    <source>
        <dbReference type="Pfam" id="PF13799"/>
    </source>
</evidence>
<dbReference type="RefSeq" id="WP_126142048.1">
    <property type="nucleotide sequence ID" value="NZ_RXHU01000042.1"/>
</dbReference>
<dbReference type="OrthoDB" id="2455205at2"/>
<evidence type="ECO:0000313" key="3">
    <source>
        <dbReference type="Proteomes" id="UP000276128"/>
    </source>
</evidence>
<dbReference type="Pfam" id="PF13799">
    <property type="entry name" value="DUF4183"/>
    <property type="match status" value="1"/>
</dbReference>